<dbReference type="EMBL" id="CAJNNW010009370">
    <property type="protein sequence ID" value="CAE8650919.1"/>
    <property type="molecule type" value="Genomic_DNA"/>
</dbReference>
<dbReference type="Proteomes" id="UP000626109">
    <property type="component" value="Unassembled WGS sequence"/>
</dbReference>
<proteinExistence type="predicted"/>
<sequence length="88" mass="9578">AATLERIELNLEWAVCLVQMFELEPALHAEFEACVPDLSAALTALVEGKEPQSLATASPAARQRVSKAARLASKQLDVLRRAAQSMFQ</sequence>
<evidence type="ECO:0000313" key="4">
    <source>
        <dbReference type="Proteomes" id="UP000654075"/>
    </source>
</evidence>
<feature type="non-terminal residue" evidence="2">
    <location>
        <position position="1"/>
    </location>
</feature>
<evidence type="ECO:0000313" key="3">
    <source>
        <dbReference type="Proteomes" id="UP000626109"/>
    </source>
</evidence>
<protein>
    <submittedName>
        <fullName evidence="2">Uncharacterized protein</fullName>
    </submittedName>
</protein>
<evidence type="ECO:0000313" key="2">
    <source>
        <dbReference type="EMBL" id="CAE8650919.1"/>
    </source>
</evidence>
<reference evidence="2" key="1">
    <citation type="submission" date="2021-02" db="EMBL/GenBank/DDBJ databases">
        <authorList>
            <person name="Dougan E. K."/>
            <person name="Rhodes N."/>
            <person name="Thang M."/>
            <person name="Chan C."/>
        </authorList>
    </citation>
    <scope>NUCLEOTIDE SEQUENCE</scope>
</reference>
<accession>A0A813IHP2</accession>
<keyword evidence="4" id="KW-1185">Reference proteome</keyword>
<gene>
    <name evidence="1" type="ORF">PGLA1383_LOCUS21087</name>
    <name evidence="2" type="ORF">PGLA2088_LOCUS8685</name>
</gene>
<evidence type="ECO:0000313" key="1">
    <source>
        <dbReference type="EMBL" id="CAE8602853.1"/>
    </source>
</evidence>
<dbReference type="AlphaFoldDB" id="A0A813IHP2"/>
<name>A0A813IHP2_POLGL</name>
<comment type="caution">
    <text evidence="2">The sequence shown here is derived from an EMBL/GenBank/DDBJ whole genome shotgun (WGS) entry which is preliminary data.</text>
</comment>
<dbReference type="Proteomes" id="UP000654075">
    <property type="component" value="Unassembled WGS sequence"/>
</dbReference>
<dbReference type="EMBL" id="CAJNNV010014730">
    <property type="protein sequence ID" value="CAE8602853.1"/>
    <property type="molecule type" value="Genomic_DNA"/>
</dbReference>
<organism evidence="2 3">
    <name type="scientific">Polarella glacialis</name>
    <name type="common">Dinoflagellate</name>
    <dbReference type="NCBI Taxonomy" id="89957"/>
    <lineage>
        <taxon>Eukaryota</taxon>
        <taxon>Sar</taxon>
        <taxon>Alveolata</taxon>
        <taxon>Dinophyceae</taxon>
        <taxon>Suessiales</taxon>
        <taxon>Suessiaceae</taxon>
        <taxon>Polarella</taxon>
    </lineage>
</organism>